<name>A0A1F7GNW3_9BACT</name>
<dbReference type="PANTHER" id="PTHR21340:SF0">
    <property type="entry name" value="BIS(5'-NUCLEOSYL)-TETRAPHOSPHATASE [ASYMMETRICAL]"/>
    <property type="match status" value="1"/>
</dbReference>
<protein>
    <recommendedName>
        <fullName evidence="2">Nudix hydrolase domain-containing protein</fullName>
    </recommendedName>
</protein>
<dbReference type="GO" id="GO:0006754">
    <property type="term" value="P:ATP biosynthetic process"/>
    <property type="evidence" value="ECO:0007669"/>
    <property type="project" value="TreeGrafter"/>
</dbReference>
<evidence type="ECO:0000313" key="3">
    <source>
        <dbReference type="EMBL" id="OGK20505.1"/>
    </source>
</evidence>
<organism evidence="3 4">
    <name type="scientific">Candidatus Roizmanbacteria bacterium RIFCSPHIGHO2_01_FULL_39_8</name>
    <dbReference type="NCBI Taxonomy" id="1802033"/>
    <lineage>
        <taxon>Bacteria</taxon>
        <taxon>Candidatus Roizmaniibacteriota</taxon>
    </lineage>
</organism>
<dbReference type="SUPFAM" id="SSF55811">
    <property type="entry name" value="Nudix"/>
    <property type="match status" value="1"/>
</dbReference>
<keyword evidence="1" id="KW-0378">Hydrolase</keyword>
<gene>
    <name evidence="3" type="ORF">A2866_03905</name>
</gene>
<evidence type="ECO:0000259" key="2">
    <source>
        <dbReference type="PROSITE" id="PS51462"/>
    </source>
</evidence>
<dbReference type="Pfam" id="PF00293">
    <property type="entry name" value="NUDIX"/>
    <property type="match status" value="1"/>
</dbReference>
<evidence type="ECO:0000313" key="4">
    <source>
        <dbReference type="Proteomes" id="UP000177026"/>
    </source>
</evidence>
<dbReference type="PANTHER" id="PTHR21340">
    <property type="entry name" value="DIADENOSINE 5,5-P1,P4-TETRAPHOSPHATE PYROPHOSPHOHYDROLASE MUTT"/>
    <property type="match status" value="1"/>
</dbReference>
<dbReference type="InterPro" id="IPR051325">
    <property type="entry name" value="Nudix_hydrolase_domain"/>
</dbReference>
<dbReference type="Gene3D" id="3.90.79.10">
    <property type="entry name" value="Nucleoside Triphosphate Pyrophosphohydrolase"/>
    <property type="match status" value="1"/>
</dbReference>
<dbReference type="GO" id="GO:0004081">
    <property type="term" value="F:bis(5'-nucleosyl)-tetraphosphatase (asymmetrical) activity"/>
    <property type="evidence" value="ECO:0007669"/>
    <property type="project" value="TreeGrafter"/>
</dbReference>
<accession>A0A1F7GNW3</accession>
<comment type="caution">
    <text evidence="3">The sequence shown here is derived from an EMBL/GenBank/DDBJ whole genome shotgun (WGS) entry which is preliminary data.</text>
</comment>
<dbReference type="PROSITE" id="PS51462">
    <property type="entry name" value="NUDIX"/>
    <property type="match status" value="1"/>
</dbReference>
<feature type="domain" description="Nudix hydrolase" evidence="2">
    <location>
        <begin position="44"/>
        <end position="174"/>
    </location>
</feature>
<dbReference type="EMBL" id="MFZI01000033">
    <property type="protein sequence ID" value="OGK20505.1"/>
    <property type="molecule type" value="Genomic_DNA"/>
</dbReference>
<dbReference type="AlphaFoldDB" id="A0A1F7GNW3"/>
<proteinExistence type="predicted"/>
<dbReference type="InterPro" id="IPR015797">
    <property type="entry name" value="NUDIX_hydrolase-like_dom_sf"/>
</dbReference>
<dbReference type="PROSITE" id="PS00893">
    <property type="entry name" value="NUDIX_BOX"/>
    <property type="match status" value="1"/>
</dbReference>
<reference evidence="3 4" key="1">
    <citation type="journal article" date="2016" name="Nat. Commun.">
        <title>Thousands of microbial genomes shed light on interconnected biogeochemical processes in an aquifer system.</title>
        <authorList>
            <person name="Anantharaman K."/>
            <person name="Brown C.T."/>
            <person name="Hug L.A."/>
            <person name="Sharon I."/>
            <person name="Castelle C.J."/>
            <person name="Probst A.J."/>
            <person name="Thomas B.C."/>
            <person name="Singh A."/>
            <person name="Wilkins M.J."/>
            <person name="Karaoz U."/>
            <person name="Brodie E.L."/>
            <person name="Williams K.H."/>
            <person name="Hubbard S.S."/>
            <person name="Banfield J.F."/>
        </authorList>
    </citation>
    <scope>NUCLEOTIDE SEQUENCE [LARGE SCALE GENOMIC DNA]</scope>
</reference>
<dbReference type="InterPro" id="IPR000086">
    <property type="entry name" value="NUDIX_hydrolase_dom"/>
</dbReference>
<sequence>MVQNNFVQEIKKLKSNNSDEKRIQDLFLEKSKRKDSFIKKFSLAEHFCSFFLPIDVKSRTIYLVDHIKARMWIPPGGHIEKNESPKDAVVREFKEELGYTLKKEVVDLFTLSITPIEDPKRTCKIHYDFWYAVFISKRNFRFLKKEFHDGRWFSFEKGLQMISRDSYRTILKKFTNIYYNR</sequence>
<dbReference type="Proteomes" id="UP000177026">
    <property type="component" value="Unassembled WGS sequence"/>
</dbReference>
<evidence type="ECO:0000256" key="1">
    <source>
        <dbReference type="ARBA" id="ARBA00022801"/>
    </source>
</evidence>
<dbReference type="InterPro" id="IPR020084">
    <property type="entry name" value="NUDIX_hydrolase_CS"/>
</dbReference>
<dbReference type="GO" id="GO:0006167">
    <property type="term" value="P:AMP biosynthetic process"/>
    <property type="evidence" value="ECO:0007669"/>
    <property type="project" value="TreeGrafter"/>
</dbReference>